<name>A0A1S8KNS7_9LACT</name>
<dbReference type="GO" id="GO:0016020">
    <property type="term" value="C:membrane"/>
    <property type="evidence" value="ECO:0007669"/>
    <property type="project" value="UniProtKB-SubCell"/>
</dbReference>
<dbReference type="GeneID" id="42695049"/>
<evidence type="ECO:0000313" key="9">
    <source>
        <dbReference type="EMBL" id="RAN63924.1"/>
    </source>
</evidence>
<evidence type="ECO:0000256" key="2">
    <source>
        <dbReference type="ARBA" id="ARBA00008854"/>
    </source>
</evidence>
<evidence type="ECO:0000313" key="8">
    <source>
        <dbReference type="EMBL" id="QDO91996.1"/>
    </source>
</evidence>
<protein>
    <submittedName>
        <fullName evidence="8">LemA family protein</fullName>
    </submittedName>
</protein>
<dbReference type="InterPro" id="IPR007156">
    <property type="entry name" value="MamQ_LemA"/>
</dbReference>
<dbReference type="Proteomes" id="UP000249099">
    <property type="component" value="Unassembled WGS sequence"/>
</dbReference>
<evidence type="ECO:0000256" key="5">
    <source>
        <dbReference type="ARBA" id="ARBA00023136"/>
    </source>
</evidence>
<evidence type="ECO:0000313" key="10">
    <source>
        <dbReference type="Proteomes" id="UP000190409"/>
    </source>
</evidence>
<dbReference type="EMBL" id="CP041626">
    <property type="protein sequence ID" value="QDO91996.1"/>
    <property type="molecule type" value="Genomic_DNA"/>
</dbReference>
<dbReference type="EMBL" id="MUYF01000003">
    <property type="protein sequence ID" value="OOL81404.1"/>
    <property type="molecule type" value="Genomic_DNA"/>
</dbReference>
<gene>
    <name evidence="9" type="ORF">B8A44_04055</name>
    <name evidence="7" type="ORF">BWX42_06420</name>
    <name evidence="8" type="ORF">FNV33_08175</name>
</gene>
<dbReference type="PANTHER" id="PTHR34478:SF2">
    <property type="entry name" value="MEMBRANE PROTEIN"/>
    <property type="match status" value="1"/>
</dbReference>
<proteinExistence type="inferred from homology"/>
<reference evidence="9 11" key="2">
    <citation type="submission" date="2017-03" db="EMBL/GenBank/DDBJ databases">
        <title>wgs assembly of Dolosigranulum pigrum KPL CDC strains.</title>
        <authorList>
            <person name="Brugger S.D."/>
            <person name="Pettigrew M."/>
            <person name="Kong Y."/>
            <person name="Lemon K.P."/>
        </authorList>
    </citation>
    <scope>NUCLEOTIDE SEQUENCE [LARGE SCALE GENOMIC DNA]</scope>
    <source>
        <strain evidence="9 11">KPL1931_CDC4294-98</strain>
    </source>
</reference>
<dbReference type="Proteomes" id="UP000190409">
    <property type="component" value="Unassembled WGS sequence"/>
</dbReference>
<evidence type="ECO:0000256" key="1">
    <source>
        <dbReference type="ARBA" id="ARBA00004167"/>
    </source>
</evidence>
<organism evidence="7 10">
    <name type="scientific">Dolosigranulum pigrum</name>
    <dbReference type="NCBI Taxonomy" id="29394"/>
    <lineage>
        <taxon>Bacteria</taxon>
        <taxon>Bacillati</taxon>
        <taxon>Bacillota</taxon>
        <taxon>Bacilli</taxon>
        <taxon>Lactobacillales</taxon>
        <taxon>Carnobacteriaceae</taxon>
        <taxon>Dolosigranulum</taxon>
    </lineage>
</organism>
<feature type="transmembrane region" description="Helical" evidence="6">
    <location>
        <begin position="6"/>
        <end position="25"/>
    </location>
</feature>
<evidence type="ECO:0000313" key="12">
    <source>
        <dbReference type="Proteomes" id="UP000315953"/>
    </source>
</evidence>
<dbReference type="Pfam" id="PF04011">
    <property type="entry name" value="LemA"/>
    <property type="match status" value="1"/>
</dbReference>
<sequence>MNTWIILGIILVIILGLFGLYNGLVRKRNAAEQMFAQIDVELQRRNDLVPNLVNTVKGYAAHEKELLESVTKARQQLIHLPDSASNKEKLAKSDELSGALGRLLAVSESYPDLKANQNFLQLQEELTNTENRISGSRQSYNRAVMQYNQSLETVPQNFIASLFNFKPMTYHEAPQEARNVPNVQF</sequence>
<dbReference type="EMBL" id="NAQV01000011">
    <property type="protein sequence ID" value="RAN63924.1"/>
    <property type="molecule type" value="Genomic_DNA"/>
</dbReference>
<keyword evidence="5 6" id="KW-0472">Membrane</keyword>
<dbReference type="PANTHER" id="PTHR34478">
    <property type="entry name" value="PROTEIN LEMA"/>
    <property type="match status" value="1"/>
</dbReference>
<dbReference type="Proteomes" id="UP000315953">
    <property type="component" value="Chromosome"/>
</dbReference>
<reference evidence="7 10" key="1">
    <citation type="submission" date="2017-01" db="EMBL/GenBank/DDBJ databases">
        <title>Complete Genome Sequence of Dolosigranulum pigrum isolated from a Patient with interstitial lung disease.</title>
        <authorList>
            <person name="Mukhopadhyay R."/>
            <person name="Joaquin J."/>
            <person name="Hogue R."/>
            <person name="Fitzgerald S."/>
            <person name="Jospin G."/>
            <person name="Eisen J.A."/>
            <person name="Chaturvedi V."/>
        </authorList>
    </citation>
    <scope>NUCLEOTIDE SEQUENCE [LARGE SCALE GENOMIC DNA]</scope>
    <source>
        <strain evidence="7 10">15S00348</strain>
    </source>
</reference>
<evidence type="ECO:0000256" key="3">
    <source>
        <dbReference type="ARBA" id="ARBA00022692"/>
    </source>
</evidence>
<dbReference type="InterPro" id="IPR023353">
    <property type="entry name" value="LemA-like_dom_sf"/>
</dbReference>
<dbReference type="AlphaFoldDB" id="A0A1S8KNS7"/>
<evidence type="ECO:0000313" key="11">
    <source>
        <dbReference type="Proteomes" id="UP000249099"/>
    </source>
</evidence>
<dbReference type="SUPFAM" id="SSF140478">
    <property type="entry name" value="LemA-like"/>
    <property type="match status" value="1"/>
</dbReference>
<dbReference type="KEGG" id="dpm:FNV33_08175"/>
<evidence type="ECO:0000313" key="7">
    <source>
        <dbReference type="EMBL" id="OOL81404.1"/>
    </source>
</evidence>
<comment type="subcellular location">
    <subcellularLocation>
        <location evidence="1">Membrane</location>
        <topology evidence="1">Single-pass membrane protein</topology>
    </subcellularLocation>
</comment>
<dbReference type="RefSeq" id="WP_004636965.1">
    <property type="nucleotide sequence ID" value="NZ_CAJHJL010000006.1"/>
</dbReference>
<keyword evidence="3 6" id="KW-0812">Transmembrane</keyword>
<keyword evidence="4 6" id="KW-1133">Transmembrane helix</keyword>
<evidence type="ECO:0000256" key="6">
    <source>
        <dbReference type="SAM" id="Phobius"/>
    </source>
</evidence>
<reference evidence="8 12" key="3">
    <citation type="submission" date="2019-07" db="EMBL/GenBank/DDBJ databases">
        <title>Genome assembly of a nasal isolate of Dolosigranulum pigrum from a chronic sinusitis patient.</title>
        <authorList>
            <person name="Baig S."/>
            <person name="Overballe-Petersen S."/>
            <person name="Kaspar U."/>
            <person name="Rendboe A."/>
            <person name="de Man T."/>
            <person name="Liu C."/>
            <person name="Price L.B."/>
            <person name="Stegger M."/>
            <person name="Becker K."/>
            <person name="Skytt Andersen P."/>
        </authorList>
    </citation>
    <scope>NUCLEOTIDE SEQUENCE [LARGE SCALE GENOMIC DNA]</scope>
    <source>
        <strain evidence="8 12">83VPs-KB5</strain>
    </source>
</reference>
<accession>A0A1S8KNS7</accession>
<comment type="similarity">
    <text evidence="2">Belongs to the LemA family.</text>
</comment>
<dbReference type="Gene3D" id="1.20.1440.20">
    <property type="entry name" value="LemA-like domain"/>
    <property type="match status" value="1"/>
</dbReference>
<evidence type="ECO:0000256" key="4">
    <source>
        <dbReference type="ARBA" id="ARBA00022989"/>
    </source>
</evidence>